<organism evidence="1 2">
    <name type="scientific">Chryseobacterium sediminis</name>
    <dbReference type="NCBI Taxonomy" id="1679494"/>
    <lineage>
        <taxon>Bacteria</taxon>
        <taxon>Pseudomonadati</taxon>
        <taxon>Bacteroidota</taxon>
        <taxon>Flavobacteriia</taxon>
        <taxon>Flavobacteriales</taxon>
        <taxon>Weeksellaceae</taxon>
        <taxon>Chryseobacterium group</taxon>
        <taxon>Chryseobacterium</taxon>
    </lineage>
</organism>
<comment type="caution">
    <text evidence="1">The sequence shown here is derived from an EMBL/GenBank/DDBJ whole genome shotgun (WGS) entry which is preliminary data.</text>
</comment>
<name>A0ABR6Q0R1_9FLAO</name>
<dbReference type="RefSeq" id="WP_184555246.1">
    <property type="nucleotide sequence ID" value="NZ_JACHKS010000001.1"/>
</dbReference>
<gene>
    <name evidence="1" type="ORF">HNP24_001807</name>
</gene>
<evidence type="ECO:0000313" key="1">
    <source>
        <dbReference type="EMBL" id="MBB6330857.1"/>
    </source>
</evidence>
<evidence type="ECO:0000313" key="2">
    <source>
        <dbReference type="Proteomes" id="UP000587367"/>
    </source>
</evidence>
<protein>
    <recommendedName>
        <fullName evidence="3">DUF1853 family protein</fullName>
    </recommendedName>
</protein>
<dbReference type="Proteomes" id="UP000587367">
    <property type="component" value="Unassembled WGS sequence"/>
</dbReference>
<dbReference type="EMBL" id="JACHKS010000001">
    <property type="protein sequence ID" value="MBB6330857.1"/>
    <property type="molecule type" value="Genomic_DNA"/>
</dbReference>
<evidence type="ECO:0008006" key="3">
    <source>
        <dbReference type="Google" id="ProtNLM"/>
    </source>
</evidence>
<proteinExistence type="predicted"/>
<reference evidence="1 2" key="1">
    <citation type="submission" date="2020-08" db="EMBL/GenBank/DDBJ databases">
        <title>Functional genomics of gut bacteria from endangered species of beetles.</title>
        <authorList>
            <person name="Carlos-Shanley C."/>
        </authorList>
    </citation>
    <scope>NUCLEOTIDE SEQUENCE [LARGE SCALE GENOMIC DNA]</scope>
    <source>
        <strain evidence="1 2">S00068</strain>
    </source>
</reference>
<accession>A0ABR6Q0R1</accession>
<keyword evidence="2" id="KW-1185">Reference proteome</keyword>
<sequence>MIPDKLNFELPAFNRISWVSEALRSEWEPVLAVLPEMIDGIFTSDQIVDLVPIQIKSISVNDLFSFKKQIISKGLFAEQINDLPTAILLYFGLKNEEHKNYVVFGKRYHVLSFLKGIQEQNYDTILEYLHPPTLLYWTEFSKLDLIDNTWALLAKTDGIIDSLTRYPKNVINPLWSSLGMAPIPYFPAFADCQHSLEIASAIQALANETDHKLACSWTEILSWPIEWSAMHGIAEIKTPIFKRVYNTDSTAKKYVLRLESEVYPEKGLNGLLFPYRKPKKLYYTDSKHAQVGTQHLSDTL</sequence>